<keyword evidence="2" id="KW-1185">Reference proteome</keyword>
<dbReference type="EMBL" id="MU003496">
    <property type="protein sequence ID" value="KAF2475319.1"/>
    <property type="molecule type" value="Genomic_DNA"/>
</dbReference>
<accession>A0ACB6R7T4</accession>
<evidence type="ECO:0000313" key="2">
    <source>
        <dbReference type="Proteomes" id="UP000799755"/>
    </source>
</evidence>
<reference evidence="1" key="1">
    <citation type="journal article" date="2020" name="Stud. Mycol.">
        <title>101 Dothideomycetes genomes: a test case for predicting lifestyles and emergence of pathogens.</title>
        <authorList>
            <person name="Haridas S."/>
            <person name="Albert R."/>
            <person name="Binder M."/>
            <person name="Bloem J."/>
            <person name="Labutti K."/>
            <person name="Salamov A."/>
            <person name="Andreopoulos B."/>
            <person name="Baker S."/>
            <person name="Barry K."/>
            <person name="Bills G."/>
            <person name="Bluhm B."/>
            <person name="Cannon C."/>
            <person name="Castanera R."/>
            <person name="Culley D."/>
            <person name="Daum C."/>
            <person name="Ezra D."/>
            <person name="Gonzalez J."/>
            <person name="Henrissat B."/>
            <person name="Kuo A."/>
            <person name="Liang C."/>
            <person name="Lipzen A."/>
            <person name="Lutzoni F."/>
            <person name="Magnuson J."/>
            <person name="Mondo S."/>
            <person name="Nolan M."/>
            <person name="Ohm R."/>
            <person name="Pangilinan J."/>
            <person name="Park H.-J."/>
            <person name="Ramirez L."/>
            <person name="Alfaro M."/>
            <person name="Sun H."/>
            <person name="Tritt A."/>
            <person name="Yoshinaga Y."/>
            <person name="Zwiers L.-H."/>
            <person name="Turgeon B."/>
            <person name="Goodwin S."/>
            <person name="Spatafora J."/>
            <person name="Crous P."/>
            <person name="Grigoriev I."/>
        </authorList>
    </citation>
    <scope>NUCLEOTIDE SEQUENCE</scope>
    <source>
        <strain evidence="1">ATCC 200398</strain>
    </source>
</reference>
<gene>
    <name evidence="1" type="ORF">BDR25DRAFT_350708</name>
</gene>
<organism evidence="1 2">
    <name type="scientific">Lindgomyces ingoldianus</name>
    <dbReference type="NCBI Taxonomy" id="673940"/>
    <lineage>
        <taxon>Eukaryota</taxon>
        <taxon>Fungi</taxon>
        <taxon>Dikarya</taxon>
        <taxon>Ascomycota</taxon>
        <taxon>Pezizomycotina</taxon>
        <taxon>Dothideomycetes</taxon>
        <taxon>Pleosporomycetidae</taxon>
        <taxon>Pleosporales</taxon>
        <taxon>Lindgomycetaceae</taxon>
        <taxon>Lindgomyces</taxon>
    </lineage>
</organism>
<name>A0ACB6R7T4_9PLEO</name>
<dbReference type="Proteomes" id="UP000799755">
    <property type="component" value="Unassembled WGS sequence"/>
</dbReference>
<sequence>MAEFWILIFYRTFKGIVIPNYAPRNKALTWYHSDMLSQIHRIHPLMLSSFITTNGLKFIFLLHSLSKCLPSFTYAYVRLRIQNSSIDSYKVSTTGQKQVRLCLRFEELISYWYAYLEYVDLIANPAKRVAESFHVRVIRIEIDIINARGILLQTWLRRVMIYSVSRLRGKLRLKVATVNLREISFQQDYRFKFKLCWFAKRENSPLRLSDLEDGENTFIAGHIELAGDEESVVSDLGMEGIRVGKSKHELEPKMKSIDMIHEKKRSLSETEQGHDALSRYSHLPEHQINAAACQQIHSPPL</sequence>
<protein>
    <submittedName>
        <fullName evidence="1">Uncharacterized protein</fullName>
    </submittedName>
</protein>
<evidence type="ECO:0000313" key="1">
    <source>
        <dbReference type="EMBL" id="KAF2475319.1"/>
    </source>
</evidence>
<proteinExistence type="predicted"/>
<comment type="caution">
    <text evidence="1">The sequence shown here is derived from an EMBL/GenBank/DDBJ whole genome shotgun (WGS) entry which is preliminary data.</text>
</comment>